<dbReference type="EMBL" id="JBHSBV010000004">
    <property type="protein sequence ID" value="MFC4201696.1"/>
    <property type="molecule type" value="Genomic_DNA"/>
</dbReference>
<evidence type="ECO:0000313" key="1">
    <source>
        <dbReference type="EMBL" id="MFC4201696.1"/>
    </source>
</evidence>
<evidence type="ECO:0000313" key="2">
    <source>
        <dbReference type="Proteomes" id="UP001595848"/>
    </source>
</evidence>
<gene>
    <name evidence="1" type="ORF">ACFOY1_12095</name>
</gene>
<keyword evidence="2" id="KW-1185">Reference proteome</keyword>
<proteinExistence type="predicted"/>
<dbReference type="Proteomes" id="UP001595848">
    <property type="component" value="Unassembled WGS sequence"/>
</dbReference>
<dbReference type="RefSeq" id="WP_217965607.1">
    <property type="nucleotide sequence ID" value="NZ_JAHTBN010000007.1"/>
</dbReference>
<name>A0ABV8NZE2_9BURK</name>
<comment type="caution">
    <text evidence="1">The sequence shown here is derived from an EMBL/GenBank/DDBJ whole genome shotgun (WGS) entry which is preliminary data.</text>
</comment>
<reference evidence="2" key="1">
    <citation type="journal article" date="2019" name="Int. J. Syst. Evol. Microbiol.">
        <title>The Global Catalogue of Microorganisms (GCM) 10K type strain sequencing project: providing services to taxonomists for standard genome sequencing and annotation.</title>
        <authorList>
            <consortium name="The Broad Institute Genomics Platform"/>
            <consortium name="The Broad Institute Genome Sequencing Center for Infectious Disease"/>
            <person name="Wu L."/>
            <person name="Ma J."/>
        </authorList>
    </citation>
    <scope>NUCLEOTIDE SEQUENCE [LARGE SCALE GENOMIC DNA]</scope>
    <source>
        <strain evidence="2">LMG 24813</strain>
    </source>
</reference>
<protein>
    <submittedName>
        <fullName evidence="1">Uncharacterized protein</fullName>
    </submittedName>
</protein>
<sequence>MRVAGLAVRVCWTGLLKLLAIFKQYIDLVNYHAIGHAVGKHAAPDAPRMPPLQYGLPQPREYGAGADHGSNMFPAIFSIWEARQ</sequence>
<organism evidence="1 2">
    <name type="scientific">Candidimonas humi</name>
    <dbReference type="NCBI Taxonomy" id="683355"/>
    <lineage>
        <taxon>Bacteria</taxon>
        <taxon>Pseudomonadati</taxon>
        <taxon>Pseudomonadota</taxon>
        <taxon>Betaproteobacteria</taxon>
        <taxon>Burkholderiales</taxon>
        <taxon>Alcaligenaceae</taxon>
        <taxon>Candidimonas</taxon>
    </lineage>
</organism>
<accession>A0ABV8NZE2</accession>